<accession>A0ABT7UD93</accession>
<keyword evidence="4" id="KW-1185">Reference proteome</keyword>
<dbReference type="RefSeq" id="WP_289607795.1">
    <property type="nucleotide sequence ID" value="NZ_JAUDCG010000025.1"/>
</dbReference>
<evidence type="ECO:0000313" key="3">
    <source>
        <dbReference type="EMBL" id="MDM8157335.1"/>
    </source>
</evidence>
<dbReference type="EMBL" id="JAUDCG010000025">
    <property type="protein sequence ID" value="MDM8157335.1"/>
    <property type="molecule type" value="Genomic_DNA"/>
</dbReference>
<protein>
    <submittedName>
        <fullName evidence="3">Septum formation initiator family protein</fullName>
    </submittedName>
</protein>
<dbReference type="PANTHER" id="PTHR40027">
    <property type="entry name" value="CELL DIVISION PROTEIN DIVIC"/>
    <property type="match status" value="1"/>
</dbReference>
<proteinExistence type="predicted"/>
<evidence type="ECO:0000256" key="2">
    <source>
        <dbReference type="SAM" id="Phobius"/>
    </source>
</evidence>
<name>A0ABT7UD93_9FIRM</name>
<dbReference type="Pfam" id="PF04977">
    <property type="entry name" value="DivIC"/>
    <property type="match status" value="1"/>
</dbReference>
<dbReference type="InterPro" id="IPR039076">
    <property type="entry name" value="DivIC"/>
</dbReference>
<feature type="transmembrane region" description="Helical" evidence="2">
    <location>
        <begin position="12"/>
        <end position="30"/>
    </location>
</feature>
<keyword evidence="1" id="KW-0175">Coiled coil</keyword>
<keyword evidence="2" id="KW-0812">Transmembrane</keyword>
<comment type="caution">
    <text evidence="3">The sequence shown here is derived from an EMBL/GenBank/DDBJ whole genome shotgun (WGS) entry which is preliminary data.</text>
</comment>
<organism evidence="3 4">
    <name type="scientific">Amedibacillus dolichus</name>
    <dbReference type="NCBI Taxonomy" id="31971"/>
    <lineage>
        <taxon>Bacteria</taxon>
        <taxon>Bacillati</taxon>
        <taxon>Bacillota</taxon>
        <taxon>Erysipelotrichia</taxon>
        <taxon>Erysipelotrichales</taxon>
        <taxon>Erysipelotrichaceae</taxon>
        <taxon>Amedibacillus</taxon>
    </lineage>
</organism>
<evidence type="ECO:0000313" key="4">
    <source>
        <dbReference type="Proteomes" id="UP001529340"/>
    </source>
</evidence>
<keyword evidence="2" id="KW-0472">Membrane</keyword>
<dbReference type="Proteomes" id="UP001529340">
    <property type="component" value="Unassembled WGS sequence"/>
</dbReference>
<reference evidence="3" key="1">
    <citation type="submission" date="2023-06" db="EMBL/GenBank/DDBJ databases">
        <title>Identification and characterization of horizontal gene transfer across gut microbiota members of farm animals based on homology search.</title>
        <authorList>
            <person name="Schwarzerova J."/>
            <person name="Nykrynova M."/>
            <person name="Jureckova K."/>
            <person name="Cejkova D."/>
            <person name="Rychlik I."/>
        </authorList>
    </citation>
    <scope>NUCLEOTIDE SEQUENCE</scope>
    <source>
        <strain evidence="3">ET39</strain>
    </source>
</reference>
<dbReference type="PANTHER" id="PTHR40027:SF1">
    <property type="entry name" value="CELL DIVISION PROTEIN DIVIC"/>
    <property type="match status" value="1"/>
</dbReference>
<sequence length="103" mass="11812">MAGRKRRTLTAPARIVLCLLLAGISGYFLYHCALDVLTTFQLKEQIAQNKSQISELEDEQTALQEQKEKLQDPEYLKYMVRGKYLVTKDGEQVFKLPTTQDDS</sequence>
<keyword evidence="2" id="KW-1133">Transmembrane helix</keyword>
<dbReference type="InterPro" id="IPR007060">
    <property type="entry name" value="FtsL/DivIC"/>
</dbReference>
<gene>
    <name evidence="3" type="ORF">QUV96_06765</name>
</gene>
<reference evidence="3" key="2">
    <citation type="submission" date="2023-06" db="EMBL/GenBank/DDBJ databases">
        <authorList>
            <person name="Zeman M."/>
            <person name="Kubasova T."/>
            <person name="Jahodarova E."/>
            <person name="Nykrynova M."/>
            <person name="Rychlik I."/>
        </authorList>
    </citation>
    <scope>NUCLEOTIDE SEQUENCE</scope>
    <source>
        <strain evidence="3">ET39</strain>
    </source>
</reference>
<feature type="coiled-coil region" evidence="1">
    <location>
        <begin position="39"/>
        <end position="73"/>
    </location>
</feature>
<evidence type="ECO:0000256" key="1">
    <source>
        <dbReference type="SAM" id="Coils"/>
    </source>
</evidence>